<accession>A0A0F7S504</accession>
<feature type="non-terminal residue" evidence="1">
    <location>
        <position position="1"/>
    </location>
</feature>
<feature type="non-terminal residue" evidence="1">
    <location>
        <position position="70"/>
    </location>
</feature>
<evidence type="ECO:0000313" key="1">
    <source>
        <dbReference type="EMBL" id="CDW95428.1"/>
    </source>
</evidence>
<dbReference type="AlphaFoldDB" id="A0A0F7S504"/>
<reference evidence="2" key="1">
    <citation type="submission" date="2014-06" db="EMBL/GenBank/DDBJ databases">
        <authorList>
            <person name="Berkman P.J."/>
        </authorList>
    </citation>
    <scope>NUCLEOTIDE SEQUENCE [LARGE SCALE GENOMIC DNA]</scope>
</reference>
<dbReference type="EMBL" id="CCFA01000382">
    <property type="protein sequence ID" value="CDW95428.1"/>
    <property type="molecule type" value="Genomic_DNA"/>
</dbReference>
<proteinExistence type="predicted"/>
<evidence type="ECO:0000313" key="2">
    <source>
        <dbReference type="Proteomes" id="UP000242770"/>
    </source>
</evidence>
<name>A0A0F7S504_9BASI</name>
<gene>
    <name evidence="1" type="primary">SSCI07430.1</name>
</gene>
<keyword evidence="2" id="KW-1185">Reference proteome</keyword>
<sequence length="70" mass="7529">RTPTVKPATSSGVVICTRYKQTALGNCSPTQTWTATARIGCTSGSARPSSTRAKRRAIWVRNCSRMPPCS</sequence>
<dbReference type="Proteomes" id="UP000242770">
    <property type="component" value="Unassembled WGS sequence"/>
</dbReference>
<organism evidence="1 2">
    <name type="scientific">Sporisorium scitamineum</name>
    <dbReference type="NCBI Taxonomy" id="49012"/>
    <lineage>
        <taxon>Eukaryota</taxon>
        <taxon>Fungi</taxon>
        <taxon>Dikarya</taxon>
        <taxon>Basidiomycota</taxon>
        <taxon>Ustilaginomycotina</taxon>
        <taxon>Ustilaginomycetes</taxon>
        <taxon>Ustilaginales</taxon>
        <taxon>Ustilaginaceae</taxon>
        <taxon>Sporisorium</taxon>
    </lineage>
</organism>
<protein>
    <submittedName>
        <fullName evidence="1">Uncharacterized protein</fullName>
    </submittedName>
</protein>